<keyword evidence="4" id="KW-1185">Reference proteome</keyword>
<dbReference type="RefSeq" id="WP_005552009.1">
    <property type="nucleotide sequence ID" value="NZ_JAMDNK010000050.1"/>
</dbReference>
<keyword evidence="1" id="KW-1133">Transmembrane helix</keyword>
<organism evidence="3 4">
    <name type="scientific">Paenibacillus alvei</name>
    <name type="common">Bacillus alvei</name>
    <dbReference type="NCBI Taxonomy" id="44250"/>
    <lineage>
        <taxon>Bacteria</taxon>
        <taxon>Bacillati</taxon>
        <taxon>Bacillota</taxon>
        <taxon>Bacilli</taxon>
        <taxon>Bacillales</taxon>
        <taxon>Paenibacillaceae</taxon>
        <taxon>Paenibacillus</taxon>
    </lineage>
</organism>
<dbReference type="GeneID" id="94492195"/>
<evidence type="ECO:0000313" key="4">
    <source>
        <dbReference type="Proteomes" id="UP001527181"/>
    </source>
</evidence>
<feature type="transmembrane region" description="Helical" evidence="1">
    <location>
        <begin position="49"/>
        <end position="66"/>
    </location>
</feature>
<feature type="transmembrane region" description="Helical" evidence="1">
    <location>
        <begin position="27"/>
        <end position="43"/>
    </location>
</feature>
<evidence type="ECO:0000259" key="2">
    <source>
        <dbReference type="Pfam" id="PF01478"/>
    </source>
</evidence>
<evidence type="ECO:0000313" key="3">
    <source>
        <dbReference type="EMBL" id="MCY9764911.1"/>
    </source>
</evidence>
<keyword evidence="1" id="KW-0472">Membrane</keyword>
<dbReference type="Pfam" id="PF01478">
    <property type="entry name" value="Peptidase_A24"/>
    <property type="match status" value="1"/>
</dbReference>
<dbReference type="Gene3D" id="1.20.120.1220">
    <property type="match status" value="1"/>
</dbReference>
<feature type="transmembrane region" description="Helical" evidence="1">
    <location>
        <begin position="6"/>
        <end position="22"/>
    </location>
</feature>
<sequence>MTETLLYFGLGFLLLYFTFTDIRERRIPNVTSLSVILIFLIYRSFDSPIYLWGLVPSIILIILFLFNPRIIGGGDIKMFACVGLIVGLSNTMNILFWTSVTGLLFLFLTRLGMRGFERQPFPLAPFTAVGYILAMSLNVGGLA</sequence>
<protein>
    <submittedName>
        <fullName evidence="3">A24 family peptidase</fullName>
    </submittedName>
</protein>
<evidence type="ECO:0000256" key="1">
    <source>
        <dbReference type="SAM" id="Phobius"/>
    </source>
</evidence>
<proteinExistence type="predicted"/>
<name>A0ABT4H7E6_PAEAL</name>
<gene>
    <name evidence="3" type="ORF">M5X12_30920</name>
</gene>
<feature type="transmembrane region" description="Helical" evidence="1">
    <location>
        <begin position="78"/>
        <end position="108"/>
    </location>
</feature>
<reference evidence="3 4" key="1">
    <citation type="submission" date="2022-05" db="EMBL/GenBank/DDBJ databases">
        <title>Genome Sequencing of Bee-Associated Microbes.</title>
        <authorList>
            <person name="Dunlap C."/>
        </authorList>
    </citation>
    <scope>NUCLEOTIDE SEQUENCE [LARGE SCALE GENOMIC DNA]</scope>
    <source>
        <strain evidence="3 4">NRRL B-04010</strain>
    </source>
</reference>
<dbReference type="Proteomes" id="UP001527181">
    <property type="component" value="Unassembled WGS sequence"/>
</dbReference>
<dbReference type="EMBL" id="JAMDNP010000134">
    <property type="protein sequence ID" value="MCY9764911.1"/>
    <property type="molecule type" value="Genomic_DNA"/>
</dbReference>
<accession>A0ABT4H7E6</accession>
<comment type="caution">
    <text evidence="3">The sequence shown here is derived from an EMBL/GenBank/DDBJ whole genome shotgun (WGS) entry which is preliminary data.</text>
</comment>
<keyword evidence="1" id="KW-0812">Transmembrane</keyword>
<feature type="domain" description="Prepilin type IV endopeptidase peptidase" evidence="2">
    <location>
        <begin position="11"/>
        <end position="106"/>
    </location>
</feature>
<feature type="transmembrane region" description="Helical" evidence="1">
    <location>
        <begin position="120"/>
        <end position="140"/>
    </location>
</feature>
<dbReference type="InterPro" id="IPR000045">
    <property type="entry name" value="Prepilin_IV_endopep_pep"/>
</dbReference>